<dbReference type="EMBL" id="BART01009105">
    <property type="protein sequence ID" value="GAG62971.1"/>
    <property type="molecule type" value="Genomic_DNA"/>
</dbReference>
<proteinExistence type="predicted"/>
<organism evidence="1">
    <name type="scientific">marine sediment metagenome</name>
    <dbReference type="NCBI Taxonomy" id="412755"/>
    <lineage>
        <taxon>unclassified sequences</taxon>
        <taxon>metagenomes</taxon>
        <taxon>ecological metagenomes</taxon>
    </lineage>
</organism>
<dbReference type="AlphaFoldDB" id="X1AT00"/>
<sequence>MFTQLLLENGFLATNAFYASYAHKKEHVEKYLEAVDEVFDFISKAIKEGNPEKYLKGPVCHAGFRRLT</sequence>
<evidence type="ECO:0000313" key="1">
    <source>
        <dbReference type="EMBL" id="GAG62971.1"/>
    </source>
</evidence>
<accession>X1AT00</accession>
<name>X1AT00_9ZZZZ</name>
<reference evidence="1" key="1">
    <citation type="journal article" date="2014" name="Front. Microbiol.">
        <title>High frequency of phylogenetically diverse reductive dehalogenase-homologous genes in deep subseafloor sedimentary metagenomes.</title>
        <authorList>
            <person name="Kawai M."/>
            <person name="Futagami T."/>
            <person name="Toyoda A."/>
            <person name="Takaki Y."/>
            <person name="Nishi S."/>
            <person name="Hori S."/>
            <person name="Arai W."/>
            <person name="Tsubouchi T."/>
            <person name="Morono Y."/>
            <person name="Uchiyama I."/>
            <person name="Ito T."/>
            <person name="Fujiyama A."/>
            <person name="Inagaki F."/>
            <person name="Takami H."/>
        </authorList>
    </citation>
    <scope>NUCLEOTIDE SEQUENCE</scope>
    <source>
        <strain evidence="1">Expedition CK06-06</strain>
    </source>
</reference>
<gene>
    <name evidence="1" type="ORF">S01H4_20278</name>
</gene>
<protein>
    <submittedName>
        <fullName evidence="1">Uncharacterized protein</fullName>
    </submittedName>
</protein>
<comment type="caution">
    <text evidence="1">The sequence shown here is derived from an EMBL/GenBank/DDBJ whole genome shotgun (WGS) entry which is preliminary data.</text>
</comment>